<keyword evidence="1" id="KW-0378">Hydrolase</keyword>
<evidence type="ECO:0000256" key="1">
    <source>
        <dbReference type="ARBA" id="ARBA00022801"/>
    </source>
</evidence>
<dbReference type="GO" id="GO:0009395">
    <property type="term" value="P:phospholipid catabolic process"/>
    <property type="evidence" value="ECO:0007669"/>
    <property type="project" value="TreeGrafter"/>
</dbReference>
<dbReference type="InterPro" id="IPR007312">
    <property type="entry name" value="Phosphoesterase"/>
</dbReference>
<sequence length="470" mass="50790">MPQIDHFVVLMLENRAFDHLFGFRPEVQGLTGKEFNLLNPAEAQSLANPPFTVGTGAPFAITVGQGPGHSVKQTNMQLFGNNAATGPVANDGFVKSYQVELTVADHVPHPSNADLGVVMQSFSAAQLPVLNALADEFAVCDQWYAEVPGPTQPNRLYLHAATSAGHALNAWSAHFDLKTIYQQLQEAGRTWATYEHDTNEVRSFTPLQGYTAAFKQIDAFAADCASGKLPNYSFIVPRMLADKDGQMVNSQHAPHDVRWGEELIADVYEALRANEAVWQSSVLVIVYDEHGGFYDHVTPPAATSPDGKNSPTANDPSYAPSFQFDRLGLRVGAVVVSPWIAKGTIWHQKLQHTSVMKTARELFGVAGNLTSRDAEAASFAGLLSLTAPRTDAPAKLPRGPLPTLPATTDPSHPANQPLDPLQQGLLLGVHHLTRASHPQDAAELLPKTQGEASDYIKSRIHNHFAGPAVA</sequence>
<reference evidence="3" key="1">
    <citation type="journal article" date="2014" name="Int. J. Syst. Evol. Microbiol.">
        <title>Complete genome sequence of Corynebacterium casei LMG S-19264T (=DSM 44701T), isolated from a smear-ripened cheese.</title>
        <authorList>
            <consortium name="US DOE Joint Genome Institute (JGI-PGF)"/>
            <person name="Walter F."/>
            <person name="Albersmeier A."/>
            <person name="Kalinowski J."/>
            <person name="Ruckert C."/>
        </authorList>
    </citation>
    <scope>NUCLEOTIDE SEQUENCE</scope>
    <source>
        <strain evidence="3">CGMCC 1.15725</strain>
    </source>
</reference>
<comment type="caution">
    <text evidence="3">The sequence shown here is derived from an EMBL/GenBank/DDBJ whole genome shotgun (WGS) entry which is preliminary data.</text>
</comment>
<dbReference type="Gene3D" id="3.40.720.10">
    <property type="entry name" value="Alkaline Phosphatase, subunit A"/>
    <property type="match status" value="1"/>
</dbReference>
<organism evidence="3 4">
    <name type="scientific">Aliidongia dinghuensis</name>
    <dbReference type="NCBI Taxonomy" id="1867774"/>
    <lineage>
        <taxon>Bacteria</taxon>
        <taxon>Pseudomonadati</taxon>
        <taxon>Pseudomonadota</taxon>
        <taxon>Alphaproteobacteria</taxon>
        <taxon>Rhodospirillales</taxon>
        <taxon>Dongiaceae</taxon>
        <taxon>Aliidongia</taxon>
    </lineage>
</organism>
<dbReference type="GO" id="GO:0042578">
    <property type="term" value="F:phosphoric ester hydrolase activity"/>
    <property type="evidence" value="ECO:0007669"/>
    <property type="project" value="UniProtKB-ARBA"/>
</dbReference>
<name>A0A8J3E4H7_9PROT</name>
<dbReference type="Proteomes" id="UP000646365">
    <property type="component" value="Unassembled WGS sequence"/>
</dbReference>
<feature type="region of interest" description="Disordered" evidence="2">
    <location>
        <begin position="297"/>
        <end position="317"/>
    </location>
</feature>
<dbReference type="AlphaFoldDB" id="A0A8J3E4H7"/>
<dbReference type="RefSeq" id="WP_189045188.1">
    <property type="nucleotide sequence ID" value="NZ_BMJQ01000004.1"/>
</dbReference>
<reference evidence="3" key="2">
    <citation type="submission" date="2020-09" db="EMBL/GenBank/DDBJ databases">
        <authorList>
            <person name="Sun Q."/>
            <person name="Zhou Y."/>
        </authorList>
    </citation>
    <scope>NUCLEOTIDE SEQUENCE</scope>
    <source>
        <strain evidence="3">CGMCC 1.15725</strain>
    </source>
</reference>
<feature type="compositionally biased region" description="Polar residues" evidence="2">
    <location>
        <begin position="306"/>
        <end position="315"/>
    </location>
</feature>
<gene>
    <name evidence="3" type="ORF">GCM10011611_20410</name>
</gene>
<protein>
    <submittedName>
        <fullName evidence="3">Phosphoesterase</fullName>
    </submittedName>
</protein>
<dbReference type="PANTHER" id="PTHR31956">
    <property type="entry name" value="NON-SPECIFIC PHOSPHOLIPASE C4-RELATED"/>
    <property type="match status" value="1"/>
</dbReference>
<keyword evidence="4" id="KW-1185">Reference proteome</keyword>
<evidence type="ECO:0000313" key="4">
    <source>
        <dbReference type="Proteomes" id="UP000646365"/>
    </source>
</evidence>
<feature type="region of interest" description="Disordered" evidence="2">
    <location>
        <begin position="390"/>
        <end position="418"/>
    </location>
</feature>
<evidence type="ECO:0000313" key="3">
    <source>
        <dbReference type="EMBL" id="GGF14522.1"/>
    </source>
</evidence>
<dbReference type="PANTHER" id="PTHR31956:SF1">
    <property type="entry name" value="NON-SPECIFIC PHOSPHOLIPASE C1"/>
    <property type="match status" value="1"/>
</dbReference>
<dbReference type="Pfam" id="PF04185">
    <property type="entry name" value="Phosphoesterase"/>
    <property type="match status" value="1"/>
</dbReference>
<dbReference type="EMBL" id="BMJQ01000004">
    <property type="protein sequence ID" value="GGF14522.1"/>
    <property type="molecule type" value="Genomic_DNA"/>
</dbReference>
<accession>A0A8J3E4H7</accession>
<dbReference type="InterPro" id="IPR017850">
    <property type="entry name" value="Alkaline_phosphatase_core_sf"/>
</dbReference>
<evidence type="ECO:0000256" key="2">
    <source>
        <dbReference type="SAM" id="MobiDB-lite"/>
    </source>
</evidence>
<proteinExistence type="predicted"/>
<feature type="compositionally biased region" description="Polar residues" evidence="2">
    <location>
        <begin position="405"/>
        <end position="414"/>
    </location>
</feature>